<proteinExistence type="predicted"/>
<evidence type="ECO:0000313" key="3">
    <source>
        <dbReference type="Proteomes" id="UP000187209"/>
    </source>
</evidence>
<evidence type="ECO:0000313" key="2">
    <source>
        <dbReference type="EMBL" id="OMJ73987.1"/>
    </source>
</evidence>
<dbReference type="Proteomes" id="UP000187209">
    <property type="component" value="Unassembled WGS sequence"/>
</dbReference>
<comment type="caution">
    <text evidence="2">The sequence shown here is derived from an EMBL/GenBank/DDBJ whole genome shotgun (WGS) entry which is preliminary data.</text>
</comment>
<dbReference type="AlphaFoldDB" id="A0A1R2BB53"/>
<feature type="compositionally biased region" description="Polar residues" evidence="1">
    <location>
        <begin position="71"/>
        <end position="82"/>
    </location>
</feature>
<keyword evidence="3" id="KW-1185">Reference proteome</keyword>
<organism evidence="2 3">
    <name type="scientific">Stentor coeruleus</name>
    <dbReference type="NCBI Taxonomy" id="5963"/>
    <lineage>
        <taxon>Eukaryota</taxon>
        <taxon>Sar</taxon>
        <taxon>Alveolata</taxon>
        <taxon>Ciliophora</taxon>
        <taxon>Postciliodesmatophora</taxon>
        <taxon>Heterotrichea</taxon>
        <taxon>Heterotrichida</taxon>
        <taxon>Stentoridae</taxon>
        <taxon>Stentor</taxon>
    </lineage>
</organism>
<protein>
    <submittedName>
        <fullName evidence="2">Uncharacterized protein</fullName>
    </submittedName>
</protein>
<feature type="compositionally biased region" description="Basic residues" evidence="1">
    <location>
        <begin position="38"/>
        <end position="47"/>
    </location>
</feature>
<feature type="region of interest" description="Disordered" evidence="1">
    <location>
        <begin position="25"/>
        <end position="115"/>
    </location>
</feature>
<accession>A0A1R2BB53</accession>
<sequence>MKKLTNISISGRIGKVKKSIYESSKISDTTNFNDLRPNQKKTLKHKSSNITNSQERPRKSPQKSPKCLKSKLSNYFSKTQSKLKSKPQDKSNSNNKSLSRKPSTDKNVKKSFSPFSISPAEKNRLFPKSLGKNISLAIPASSNRSPLQFTERLRLNSRKYSGNVVTHTSCLEEMSNHSNTSMRHSQNRSRNEDYNWVFIDPTQNTIEVSDFVKNFQQRLFSHSTSNIQPLKLAFDSKISTNRQSTGNSDQYSYKAPAKILKGREYSTDPRSRFHGILLGYNDSPESPSSPHNCGFLQKPLNICSDD</sequence>
<evidence type="ECO:0000256" key="1">
    <source>
        <dbReference type="SAM" id="MobiDB-lite"/>
    </source>
</evidence>
<reference evidence="2 3" key="1">
    <citation type="submission" date="2016-11" db="EMBL/GenBank/DDBJ databases">
        <title>The macronuclear genome of Stentor coeruleus: a giant cell with tiny introns.</title>
        <authorList>
            <person name="Slabodnick M."/>
            <person name="Ruby J.G."/>
            <person name="Reiff S.B."/>
            <person name="Swart E.C."/>
            <person name="Gosai S."/>
            <person name="Prabakaran S."/>
            <person name="Witkowska E."/>
            <person name="Larue G.E."/>
            <person name="Fisher S."/>
            <person name="Freeman R.M."/>
            <person name="Gunawardena J."/>
            <person name="Chu W."/>
            <person name="Stover N.A."/>
            <person name="Gregory B.D."/>
            <person name="Nowacki M."/>
            <person name="Derisi J."/>
            <person name="Roy S.W."/>
            <person name="Marshall W.F."/>
            <person name="Sood P."/>
        </authorList>
    </citation>
    <scope>NUCLEOTIDE SEQUENCE [LARGE SCALE GENOMIC DNA]</scope>
    <source>
        <strain evidence="2">WM001</strain>
    </source>
</reference>
<dbReference type="EMBL" id="MPUH01000782">
    <property type="protein sequence ID" value="OMJ73987.1"/>
    <property type="molecule type" value="Genomic_DNA"/>
</dbReference>
<feature type="compositionally biased region" description="Low complexity" evidence="1">
    <location>
        <begin position="90"/>
        <end position="101"/>
    </location>
</feature>
<gene>
    <name evidence="2" type="ORF">SteCoe_27199</name>
</gene>
<name>A0A1R2BB53_9CILI</name>